<dbReference type="EMBL" id="GBRH01275171">
    <property type="protein sequence ID" value="JAD22724.1"/>
    <property type="molecule type" value="Transcribed_RNA"/>
</dbReference>
<evidence type="ECO:0000313" key="1">
    <source>
        <dbReference type="EMBL" id="JAD22724.1"/>
    </source>
</evidence>
<name>A0A0A8YA07_ARUDO</name>
<reference evidence="1" key="2">
    <citation type="journal article" date="2015" name="Data Brief">
        <title>Shoot transcriptome of the giant reed, Arundo donax.</title>
        <authorList>
            <person name="Barrero R.A."/>
            <person name="Guerrero F.D."/>
            <person name="Moolhuijzen P."/>
            <person name="Goolsby J.A."/>
            <person name="Tidwell J."/>
            <person name="Bellgard S.E."/>
            <person name="Bellgard M.I."/>
        </authorList>
    </citation>
    <scope>NUCLEOTIDE SEQUENCE</scope>
    <source>
        <tissue evidence="1">Shoot tissue taken approximately 20 cm above the soil surface</tissue>
    </source>
</reference>
<proteinExistence type="predicted"/>
<protein>
    <submittedName>
        <fullName evidence="1">Uncharacterized protein</fullName>
    </submittedName>
</protein>
<sequence>MVTSCSFLLVPQSSFQLFLSQTCHESPLSNLLRSTVLLNIFG</sequence>
<dbReference type="AlphaFoldDB" id="A0A0A8YA07"/>
<accession>A0A0A8YA07</accession>
<organism evidence="1">
    <name type="scientific">Arundo donax</name>
    <name type="common">Giant reed</name>
    <name type="synonym">Donax arundinaceus</name>
    <dbReference type="NCBI Taxonomy" id="35708"/>
    <lineage>
        <taxon>Eukaryota</taxon>
        <taxon>Viridiplantae</taxon>
        <taxon>Streptophyta</taxon>
        <taxon>Embryophyta</taxon>
        <taxon>Tracheophyta</taxon>
        <taxon>Spermatophyta</taxon>
        <taxon>Magnoliopsida</taxon>
        <taxon>Liliopsida</taxon>
        <taxon>Poales</taxon>
        <taxon>Poaceae</taxon>
        <taxon>PACMAD clade</taxon>
        <taxon>Arundinoideae</taxon>
        <taxon>Arundineae</taxon>
        <taxon>Arundo</taxon>
    </lineage>
</organism>
<reference evidence="1" key="1">
    <citation type="submission" date="2014-09" db="EMBL/GenBank/DDBJ databases">
        <authorList>
            <person name="Magalhaes I.L.F."/>
            <person name="Oliveira U."/>
            <person name="Santos F.R."/>
            <person name="Vidigal T.H.D.A."/>
            <person name="Brescovit A.D."/>
            <person name="Santos A.J."/>
        </authorList>
    </citation>
    <scope>NUCLEOTIDE SEQUENCE</scope>
    <source>
        <tissue evidence="1">Shoot tissue taken approximately 20 cm above the soil surface</tissue>
    </source>
</reference>